<dbReference type="EnsemblMetazoa" id="CapteT105048">
    <property type="protein sequence ID" value="CapteP105048"/>
    <property type="gene ID" value="CapteG105048"/>
</dbReference>
<dbReference type="OrthoDB" id="6538197at2759"/>
<proteinExistence type="predicted"/>
<dbReference type="InterPro" id="IPR001346">
    <property type="entry name" value="Interferon_reg_fact_DNA-bd_dom"/>
</dbReference>
<evidence type="ECO:0000313" key="4">
    <source>
        <dbReference type="Proteomes" id="UP000014760"/>
    </source>
</evidence>
<sequence>MLLRPWLELHLETGDVPGLEWVDRSRSMFRILWKHRSKGNWTSLHGAVFVEWAKNTGRYSDNMDSRPNYAHLKTRLRCAINKAPDIEEVESLTNMRAYEPFKVYKFLPKPG</sequence>
<dbReference type="Proteomes" id="UP000014760">
    <property type="component" value="Unassembled WGS sequence"/>
</dbReference>
<dbReference type="OMA" id="DACIFRA"/>
<gene>
    <name evidence="2" type="ORF">CAPTEDRAFT_105048</name>
</gene>
<dbReference type="AlphaFoldDB" id="R7T3N9"/>
<dbReference type="Pfam" id="PF00605">
    <property type="entry name" value="IRF"/>
    <property type="match status" value="1"/>
</dbReference>
<dbReference type="GO" id="GO:0002376">
    <property type="term" value="P:immune system process"/>
    <property type="evidence" value="ECO:0007669"/>
    <property type="project" value="TreeGrafter"/>
</dbReference>
<dbReference type="HOGENOM" id="CLU_056386_3_1_1"/>
<name>R7T3N9_CAPTE</name>
<dbReference type="GO" id="GO:0000978">
    <property type="term" value="F:RNA polymerase II cis-regulatory region sequence-specific DNA binding"/>
    <property type="evidence" value="ECO:0007669"/>
    <property type="project" value="TreeGrafter"/>
</dbReference>
<feature type="domain" description="IRF tryptophan pentad repeat" evidence="1">
    <location>
        <begin position="1"/>
        <end position="108"/>
    </location>
</feature>
<reference evidence="2 4" key="2">
    <citation type="journal article" date="2013" name="Nature">
        <title>Insights into bilaterian evolution from three spiralian genomes.</title>
        <authorList>
            <person name="Simakov O."/>
            <person name="Marletaz F."/>
            <person name="Cho S.J."/>
            <person name="Edsinger-Gonzales E."/>
            <person name="Havlak P."/>
            <person name="Hellsten U."/>
            <person name="Kuo D.H."/>
            <person name="Larsson T."/>
            <person name="Lv J."/>
            <person name="Arendt D."/>
            <person name="Savage R."/>
            <person name="Osoegawa K."/>
            <person name="de Jong P."/>
            <person name="Grimwood J."/>
            <person name="Chapman J.A."/>
            <person name="Shapiro H."/>
            <person name="Aerts A."/>
            <person name="Otillar R.P."/>
            <person name="Terry A.Y."/>
            <person name="Boore J.L."/>
            <person name="Grigoriev I.V."/>
            <person name="Lindberg D.R."/>
            <person name="Seaver E.C."/>
            <person name="Weisblat D.A."/>
            <person name="Putnam N.H."/>
            <person name="Rokhsar D.S."/>
        </authorList>
    </citation>
    <scope>NUCLEOTIDE SEQUENCE</scope>
    <source>
        <strain evidence="2 4">I ESC-2004</strain>
    </source>
</reference>
<dbReference type="PANTHER" id="PTHR11949:SF53">
    <property type="entry name" value="IRF TRYPTOPHAN PENTAD REPEAT DOMAIN-CONTAINING PROTEIN"/>
    <property type="match status" value="1"/>
</dbReference>
<dbReference type="GO" id="GO:0000981">
    <property type="term" value="F:DNA-binding transcription factor activity, RNA polymerase II-specific"/>
    <property type="evidence" value="ECO:0007669"/>
    <property type="project" value="TreeGrafter"/>
</dbReference>
<accession>R7T3N9</accession>
<reference evidence="4" key="1">
    <citation type="submission" date="2012-12" db="EMBL/GenBank/DDBJ databases">
        <authorList>
            <person name="Hellsten U."/>
            <person name="Grimwood J."/>
            <person name="Chapman J.A."/>
            <person name="Shapiro H."/>
            <person name="Aerts A."/>
            <person name="Otillar R.P."/>
            <person name="Terry A.Y."/>
            <person name="Boore J.L."/>
            <person name="Simakov O."/>
            <person name="Marletaz F."/>
            <person name="Cho S.-J."/>
            <person name="Edsinger-Gonzales E."/>
            <person name="Havlak P."/>
            <person name="Kuo D.-H."/>
            <person name="Larsson T."/>
            <person name="Lv J."/>
            <person name="Arendt D."/>
            <person name="Savage R."/>
            <person name="Osoegawa K."/>
            <person name="de Jong P."/>
            <person name="Lindberg D.R."/>
            <person name="Seaver E.C."/>
            <person name="Weisblat D.A."/>
            <person name="Putnam N.H."/>
            <person name="Grigoriev I.V."/>
            <person name="Rokhsar D.S."/>
        </authorList>
    </citation>
    <scope>NUCLEOTIDE SEQUENCE</scope>
    <source>
        <strain evidence="4">I ESC-2004</strain>
    </source>
</reference>
<keyword evidence="4" id="KW-1185">Reference proteome</keyword>
<dbReference type="PRINTS" id="PR00267">
    <property type="entry name" value="INTFRNREGFCT"/>
</dbReference>
<dbReference type="EMBL" id="KB312333">
    <property type="protein sequence ID" value="ELT87412.1"/>
    <property type="molecule type" value="Genomic_DNA"/>
</dbReference>
<protein>
    <recommendedName>
        <fullName evidence="1">IRF tryptophan pentad repeat domain-containing protein</fullName>
    </recommendedName>
</protein>
<dbReference type="SUPFAM" id="SSF46785">
    <property type="entry name" value="Winged helix' DNA-binding domain"/>
    <property type="match status" value="1"/>
</dbReference>
<evidence type="ECO:0000313" key="3">
    <source>
        <dbReference type="EnsemblMetazoa" id="CapteP105048"/>
    </source>
</evidence>
<dbReference type="PROSITE" id="PS51507">
    <property type="entry name" value="IRF_2"/>
    <property type="match status" value="1"/>
</dbReference>
<dbReference type="PANTHER" id="PTHR11949">
    <property type="entry name" value="INTERFERON REGULATORY FACTOR"/>
    <property type="match status" value="1"/>
</dbReference>
<dbReference type="GO" id="GO:0005634">
    <property type="term" value="C:nucleus"/>
    <property type="evidence" value="ECO:0007669"/>
    <property type="project" value="TreeGrafter"/>
</dbReference>
<evidence type="ECO:0000313" key="2">
    <source>
        <dbReference type="EMBL" id="ELT87412.1"/>
    </source>
</evidence>
<evidence type="ECO:0000259" key="1">
    <source>
        <dbReference type="PROSITE" id="PS51507"/>
    </source>
</evidence>
<reference evidence="3" key="3">
    <citation type="submission" date="2015-06" db="UniProtKB">
        <authorList>
            <consortium name="EnsemblMetazoa"/>
        </authorList>
    </citation>
    <scope>IDENTIFICATION</scope>
</reference>
<dbReference type="InterPro" id="IPR036388">
    <property type="entry name" value="WH-like_DNA-bd_sf"/>
</dbReference>
<dbReference type="EMBL" id="AMQN01015894">
    <property type="status" value="NOT_ANNOTATED_CDS"/>
    <property type="molecule type" value="Genomic_DNA"/>
</dbReference>
<dbReference type="Gene3D" id="1.10.10.10">
    <property type="entry name" value="Winged helix-like DNA-binding domain superfamily/Winged helix DNA-binding domain"/>
    <property type="match status" value="1"/>
</dbReference>
<dbReference type="STRING" id="283909.R7T3N9"/>
<dbReference type="SMART" id="SM00348">
    <property type="entry name" value="IRF"/>
    <property type="match status" value="1"/>
</dbReference>
<organism evidence="2">
    <name type="scientific">Capitella teleta</name>
    <name type="common">Polychaete worm</name>
    <dbReference type="NCBI Taxonomy" id="283909"/>
    <lineage>
        <taxon>Eukaryota</taxon>
        <taxon>Metazoa</taxon>
        <taxon>Spiralia</taxon>
        <taxon>Lophotrochozoa</taxon>
        <taxon>Annelida</taxon>
        <taxon>Polychaeta</taxon>
        <taxon>Sedentaria</taxon>
        <taxon>Scolecida</taxon>
        <taxon>Capitellidae</taxon>
        <taxon>Capitella</taxon>
    </lineage>
</organism>
<dbReference type="InterPro" id="IPR036390">
    <property type="entry name" value="WH_DNA-bd_sf"/>
</dbReference>